<protein>
    <submittedName>
        <fullName evidence="1">Uncharacterized protein</fullName>
    </submittedName>
</protein>
<accession>A0A0F9GCB8</accession>
<dbReference type="EMBL" id="LAZR01020638">
    <property type="protein sequence ID" value="KKL88186.1"/>
    <property type="molecule type" value="Genomic_DNA"/>
</dbReference>
<gene>
    <name evidence="1" type="ORF">LCGC14_1927260</name>
</gene>
<organism evidence="1">
    <name type="scientific">marine sediment metagenome</name>
    <dbReference type="NCBI Taxonomy" id="412755"/>
    <lineage>
        <taxon>unclassified sequences</taxon>
        <taxon>metagenomes</taxon>
        <taxon>ecological metagenomes</taxon>
    </lineage>
</organism>
<name>A0A0F9GCB8_9ZZZZ</name>
<dbReference type="AlphaFoldDB" id="A0A0F9GCB8"/>
<proteinExistence type="predicted"/>
<sequence>MEKSEKSRCVKKMFDVNYDFDITLPHSGWNRTMEDIAKAFDREAKDFNDFINQHTNWRGCVHLSVVRDIRDSCSSCGCEWEPYTDEENGELYCAGCGAEVEGEQDG</sequence>
<comment type="caution">
    <text evidence="1">The sequence shown here is derived from an EMBL/GenBank/DDBJ whole genome shotgun (WGS) entry which is preliminary data.</text>
</comment>
<evidence type="ECO:0000313" key="1">
    <source>
        <dbReference type="EMBL" id="KKL88186.1"/>
    </source>
</evidence>
<reference evidence="1" key="1">
    <citation type="journal article" date="2015" name="Nature">
        <title>Complex archaea that bridge the gap between prokaryotes and eukaryotes.</title>
        <authorList>
            <person name="Spang A."/>
            <person name="Saw J.H."/>
            <person name="Jorgensen S.L."/>
            <person name="Zaremba-Niedzwiedzka K."/>
            <person name="Martijn J."/>
            <person name="Lind A.E."/>
            <person name="van Eijk R."/>
            <person name="Schleper C."/>
            <person name="Guy L."/>
            <person name="Ettema T.J."/>
        </authorList>
    </citation>
    <scope>NUCLEOTIDE SEQUENCE</scope>
</reference>